<dbReference type="Proteomes" id="UP000681720">
    <property type="component" value="Unassembled WGS sequence"/>
</dbReference>
<gene>
    <name evidence="1" type="ORF">GIL414_LOCUS61942</name>
</gene>
<proteinExistence type="predicted"/>
<evidence type="ECO:0000313" key="2">
    <source>
        <dbReference type="Proteomes" id="UP000681720"/>
    </source>
</evidence>
<protein>
    <submittedName>
        <fullName evidence="1">Uncharacterized protein</fullName>
    </submittedName>
</protein>
<accession>A0A8S3EU78</accession>
<comment type="caution">
    <text evidence="1">The sequence shown here is derived from an EMBL/GenBank/DDBJ whole genome shotgun (WGS) entry which is preliminary data.</text>
</comment>
<dbReference type="EMBL" id="CAJOBJ010246203">
    <property type="protein sequence ID" value="CAF5085520.1"/>
    <property type="molecule type" value="Genomic_DNA"/>
</dbReference>
<feature type="non-terminal residue" evidence="1">
    <location>
        <position position="334"/>
    </location>
</feature>
<dbReference type="InterPro" id="IPR036322">
    <property type="entry name" value="WD40_repeat_dom_sf"/>
</dbReference>
<name>A0A8S3EU78_9BILA</name>
<evidence type="ECO:0000313" key="1">
    <source>
        <dbReference type="EMBL" id="CAF5085520.1"/>
    </source>
</evidence>
<dbReference type="AlphaFoldDB" id="A0A8S3EU78"/>
<sequence>MSHPCAIANCQRSSRALCHCCQQNICRDHLIEHDDLLNGRLNPIADEINQLNDRLNHINLKDVLADTHEQLENWRRESYRAIDEFINEQSCIIYESMHSKLENISDGIIHLKTLVSQRIKKQDTTVDDLKTIGLNIQSIQREIIEIENKSIGLNLTPLAIDRSIIQIEETDVKHDINLANLMPAIHVLNRSPESHKPLAPNNKVLLIHHDNQLSILNHELTLVKSIPWLHNWIWDMCWSSTLSRFLIITLGEIFLLDENTMSLECIQTKDKYSLSACTCSNKSLYLASNVLGSSVYELSLLPDIKLVNQYQSKDLCDTDETIHDMIFHKGALAF</sequence>
<organism evidence="1 2">
    <name type="scientific">Rotaria magnacalcarata</name>
    <dbReference type="NCBI Taxonomy" id="392030"/>
    <lineage>
        <taxon>Eukaryota</taxon>
        <taxon>Metazoa</taxon>
        <taxon>Spiralia</taxon>
        <taxon>Gnathifera</taxon>
        <taxon>Rotifera</taxon>
        <taxon>Eurotatoria</taxon>
        <taxon>Bdelloidea</taxon>
        <taxon>Philodinida</taxon>
        <taxon>Philodinidae</taxon>
        <taxon>Rotaria</taxon>
    </lineage>
</organism>
<reference evidence="1" key="1">
    <citation type="submission" date="2021-02" db="EMBL/GenBank/DDBJ databases">
        <authorList>
            <person name="Nowell W R."/>
        </authorList>
    </citation>
    <scope>NUCLEOTIDE SEQUENCE</scope>
</reference>
<dbReference type="SUPFAM" id="SSF50978">
    <property type="entry name" value="WD40 repeat-like"/>
    <property type="match status" value="1"/>
</dbReference>